<dbReference type="Proteomes" id="UP000658320">
    <property type="component" value="Unassembled WGS sequence"/>
</dbReference>
<dbReference type="EMBL" id="BMSX01000031">
    <property type="protein sequence ID" value="GGR55147.1"/>
    <property type="molecule type" value="Genomic_DNA"/>
</dbReference>
<reference evidence="1" key="2">
    <citation type="submission" date="2020-09" db="EMBL/GenBank/DDBJ databases">
        <authorList>
            <person name="Sun Q."/>
            <person name="Ohkuma M."/>
        </authorList>
    </citation>
    <scope>NUCLEOTIDE SEQUENCE</scope>
    <source>
        <strain evidence="1">JCM 4346</strain>
    </source>
</reference>
<evidence type="ECO:0000313" key="1">
    <source>
        <dbReference type="EMBL" id="GGR55147.1"/>
    </source>
</evidence>
<sequence>MDRPVAAAEPVISRTSRFWTVSCIQVPAFETKFATDHQRMLRCLKDRHGERDALPVSGGVEAVFGAGEGAEDTVRYPRGERSQGAAEPGNGGCAARPLHLVGHGADHGYRRGGGSGGGAPCRTAAETLKCPCSSGVRCVECG</sequence>
<gene>
    <name evidence="1" type="ORF">GCM10010251_85230</name>
</gene>
<dbReference type="AlphaFoldDB" id="A0A918FML4"/>
<proteinExistence type="predicted"/>
<accession>A0A918FML4</accession>
<comment type="caution">
    <text evidence="1">The sequence shown here is derived from an EMBL/GenBank/DDBJ whole genome shotgun (WGS) entry which is preliminary data.</text>
</comment>
<protein>
    <submittedName>
        <fullName evidence="1">Uncharacterized protein</fullName>
    </submittedName>
</protein>
<name>A0A918FML4_9ACTN</name>
<reference evidence="1" key="1">
    <citation type="journal article" date="2014" name="Int. J. Syst. Evol. Microbiol.">
        <title>Complete genome sequence of Corynebacterium casei LMG S-19264T (=DSM 44701T), isolated from a smear-ripened cheese.</title>
        <authorList>
            <consortium name="US DOE Joint Genome Institute (JGI-PGF)"/>
            <person name="Walter F."/>
            <person name="Albersmeier A."/>
            <person name="Kalinowski J."/>
            <person name="Ruckert C."/>
        </authorList>
    </citation>
    <scope>NUCLEOTIDE SEQUENCE</scope>
    <source>
        <strain evidence="1">JCM 4346</strain>
    </source>
</reference>
<keyword evidence="2" id="KW-1185">Reference proteome</keyword>
<organism evidence="1 2">
    <name type="scientific">Streptomyces aurantiogriseus</name>
    <dbReference type="NCBI Taxonomy" id="66870"/>
    <lineage>
        <taxon>Bacteria</taxon>
        <taxon>Bacillati</taxon>
        <taxon>Actinomycetota</taxon>
        <taxon>Actinomycetes</taxon>
        <taxon>Kitasatosporales</taxon>
        <taxon>Streptomycetaceae</taxon>
        <taxon>Streptomyces</taxon>
    </lineage>
</organism>
<evidence type="ECO:0000313" key="2">
    <source>
        <dbReference type="Proteomes" id="UP000658320"/>
    </source>
</evidence>